<dbReference type="RefSeq" id="WP_346760394.1">
    <property type="nucleotide sequence ID" value="NZ_JAUJEB010000005.1"/>
</dbReference>
<accession>A0ABT8LCW4</accession>
<feature type="region of interest" description="Disordered" evidence="1">
    <location>
        <begin position="247"/>
        <end position="273"/>
    </location>
</feature>
<gene>
    <name evidence="2" type="ORF">QQ020_23445</name>
</gene>
<organism evidence="2 3">
    <name type="scientific">Agaribacillus aureus</name>
    <dbReference type="NCBI Taxonomy" id="3051825"/>
    <lineage>
        <taxon>Bacteria</taxon>
        <taxon>Pseudomonadati</taxon>
        <taxon>Bacteroidota</taxon>
        <taxon>Cytophagia</taxon>
        <taxon>Cytophagales</taxon>
        <taxon>Splendidivirgaceae</taxon>
        <taxon>Agaribacillus</taxon>
    </lineage>
</organism>
<proteinExistence type="predicted"/>
<evidence type="ECO:0000313" key="3">
    <source>
        <dbReference type="Proteomes" id="UP001172083"/>
    </source>
</evidence>
<sequence>MNIPIRSLLPVFTVAVSLYFGEASNAQITERQPADPTEQPVNDNTDIQQQVEKDIRRHILKEIIKRAWQENPRNYEAHREGLKGSGDALLMRMKLAGDRYQGNFYRILPGTDYINISEVGLIGWESRKKDYDIEMRRKMAKNPEEVDKLSDQVADHIMDWDNAPKHFKEVYEATRLHEGQIKLPFASSFEGLRLQYPDFFQKFLDKLNDEQRQRFFNKKMSSQECANVMKISKKEFHVFIQNTFQSDPTPQKKLTPKDKLKLQREAERREHKEDMRQAYDNLRAGISILGMFDENAAHEFESVGNAALQIYDGMKNIQIDGASLTSMGSIAAGINILTSMGRKRESAESKMLKQVLDNQKKMMAQLSEIHVGVKYVRHTLAYMISLMEHSQRRNDKEFLKINERLNDIQKGVYEDRETTKILEKEKKLREIKSAKDKVLDSFHYESVGPIHSELWKALQNPNNISKKADEKIREVHDVLSDIASLATSQLDSSKLNSVFTDKRDIGKLSVEELKYKIGGTTFYQDTGMLPGIGKWLRGNLAVNFKSSVIYGGDTLTANINGSGLDIKNLFDPDLFSDLFYEYVDLAFYRPLLYGQDSVVIRDQKISAFCDDLGRFGNAIDQMRFHLPLALAVFDHHLNKLDTIHSVFIEDMAQRNRIIFNLDSAQFKDFVFEPAQQEKKKLDILYDYTNDEGKHVCFGNSFFLRQFSKGGMFSKGSSDIFYRGASTDSIKKELSKLHEKHLFQIGEWCGVFQRGLRAELKKKREIRGPVSPSRFGSERYEGPISGLYRTVRHDQIIKRYISLSPALKKRRPNLPEYIYEEKIYQHDQDVRYKRGKKLPTTRGSKYLSEGKIRKSSIKEEYIDILATEIKKRQHQIEAGWGQTLRDNEEEILGDLYRAHFVVKTFLRGGYGKHYMYVSGLEPISDAVYDMEQIYSLITTKWLKGESGLDIHPAEIRNYGVIKEVDYDFYTKSENVLKWEEKGRKINYLTSSMKLPDLPKRDIGYLKKAYKAMEAASPFEDIRPHEDCFPSFE</sequence>
<name>A0ABT8LCW4_9BACT</name>
<dbReference type="Proteomes" id="UP001172083">
    <property type="component" value="Unassembled WGS sequence"/>
</dbReference>
<evidence type="ECO:0000256" key="1">
    <source>
        <dbReference type="SAM" id="MobiDB-lite"/>
    </source>
</evidence>
<dbReference type="EMBL" id="JAUJEB010000005">
    <property type="protein sequence ID" value="MDN5215056.1"/>
    <property type="molecule type" value="Genomic_DNA"/>
</dbReference>
<reference evidence="2" key="1">
    <citation type="submission" date="2023-06" db="EMBL/GenBank/DDBJ databases">
        <title>Genomic of Agaribacillus aureum.</title>
        <authorList>
            <person name="Wang G."/>
        </authorList>
    </citation>
    <scope>NUCLEOTIDE SEQUENCE</scope>
    <source>
        <strain evidence="2">BMA12</strain>
    </source>
</reference>
<protein>
    <submittedName>
        <fullName evidence="2">Uncharacterized protein</fullName>
    </submittedName>
</protein>
<comment type="caution">
    <text evidence="2">The sequence shown here is derived from an EMBL/GenBank/DDBJ whole genome shotgun (WGS) entry which is preliminary data.</text>
</comment>
<keyword evidence="3" id="KW-1185">Reference proteome</keyword>
<evidence type="ECO:0000313" key="2">
    <source>
        <dbReference type="EMBL" id="MDN5215056.1"/>
    </source>
</evidence>
<feature type="compositionally biased region" description="Basic and acidic residues" evidence="1">
    <location>
        <begin position="255"/>
        <end position="273"/>
    </location>
</feature>